<dbReference type="EMBL" id="CP029343">
    <property type="protein sequence ID" value="AWL05620.1"/>
    <property type="molecule type" value="Genomic_DNA"/>
</dbReference>
<proteinExistence type="predicted"/>
<evidence type="ECO:0000256" key="1">
    <source>
        <dbReference type="SAM" id="MobiDB-lite"/>
    </source>
</evidence>
<feature type="domain" description="Mce/MlaD" evidence="3">
    <location>
        <begin position="40"/>
        <end position="112"/>
    </location>
</feature>
<gene>
    <name evidence="4" type="ORF">DIR46_15035</name>
</gene>
<dbReference type="PANTHER" id="PTHR36698:SF2">
    <property type="entry name" value="MCE_MLAD DOMAIN-CONTAINING PROTEIN"/>
    <property type="match status" value="1"/>
</dbReference>
<protein>
    <submittedName>
        <fullName evidence="4">MCE family protein</fullName>
    </submittedName>
</protein>
<dbReference type="PANTHER" id="PTHR36698">
    <property type="entry name" value="BLL5892 PROTEIN"/>
    <property type="match status" value="1"/>
</dbReference>
<evidence type="ECO:0000256" key="2">
    <source>
        <dbReference type="SAM" id="Phobius"/>
    </source>
</evidence>
<feature type="region of interest" description="Disordered" evidence="1">
    <location>
        <begin position="288"/>
        <end position="315"/>
    </location>
</feature>
<organism evidence="4 5">
    <name type="scientific">Massilia oculi</name>
    <dbReference type="NCBI Taxonomy" id="945844"/>
    <lineage>
        <taxon>Bacteria</taxon>
        <taxon>Pseudomonadati</taxon>
        <taxon>Pseudomonadota</taxon>
        <taxon>Betaproteobacteria</taxon>
        <taxon>Burkholderiales</taxon>
        <taxon>Oxalobacteraceae</taxon>
        <taxon>Telluria group</taxon>
        <taxon>Massilia</taxon>
    </lineage>
</organism>
<name>A0A2S2DJS6_9BURK</name>
<evidence type="ECO:0000259" key="3">
    <source>
        <dbReference type="Pfam" id="PF02470"/>
    </source>
</evidence>
<dbReference type="KEGG" id="mtim:DIR46_15035"/>
<keyword evidence="2" id="KW-1133">Transmembrane helix</keyword>
<keyword evidence="2" id="KW-0472">Membrane</keyword>
<dbReference type="AlphaFoldDB" id="A0A2S2DJS6"/>
<evidence type="ECO:0000313" key="5">
    <source>
        <dbReference type="Proteomes" id="UP000245820"/>
    </source>
</evidence>
<dbReference type="OrthoDB" id="5294672at2"/>
<keyword evidence="2" id="KW-0812">Transmembrane</keyword>
<accession>A0A2S2DJS6</accession>
<dbReference type="Pfam" id="PF02470">
    <property type="entry name" value="MlaD"/>
    <property type="match status" value="1"/>
</dbReference>
<dbReference type="InterPro" id="IPR003399">
    <property type="entry name" value="Mce/MlaD"/>
</dbReference>
<dbReference type="RefSeq" id="WP_109345952.1">
    <property type="nucleotide sequence ID" value="NZ_CP029343.1"/>
</dbReference>
<keyword evidence="5" id="KW-1185">Reference proteome</keyword>
<sequence length="315" mass="34117">MENRSHALMTGIFTIALLVATVLIGLWFNRDKTELVPYEIVTTQSIPGLNPQATVRYRGLEVGRVDEIVFDPRVTGQILIRLSVDAASPITSTTYATLGYQGVTGIAFIQLDDERTGSPRLQTGGDRIARIPLRPGLLDQLEDRGLAILEKAEKVTASLDELLNDENRAKMVGAFESVERAADAYAAIPQRLDPVLDQLPGLVNKVNRSMDSVDTLATSATSMTRNYDQLATRLQAPDGPIERLNTTIGALGAATSELELETLPHVVRMTDEARASLRAVRRTANSFSDRPQSILFGTPGDAPGPGEPGFVPPTK</sequence>
<reference evidence="4 5" key="1">
    <citation type="submission" date="2018-05" db="EMBL/GenBank/DDBJ databases">
        <title>Complete genome sequence of Massilia oculi sp. nov. CCUG 43427T (=DSM 26321T), the type strain of M. oculi, and comparison with genome sequences of other Massilia strains.</title>
        <authorList>
            <person name="Zhu B."/>
        </authorList>
    </citation>
    <scope>NUCLEOTIDE SEQUENCE [LARGE SCALE GENOMIC DNA]</scope>
    <source>
        <strain evidence="4 5">CCUG 43427</strain>
    </source>
</reference>
<dbReference type="Proteomes" id="UP000245820">
    <property type="component" value="Chromosome"/>
</dbReference>
<feature type="transmembrane region" description="Helical" evidence="2">
    <location>
        <begin position="7"/>
        <end position="28"/>
    </location>
</feature>
<evidence type="ECO:0000313" key="4">
    <source>
        <dbReference type="EMBL" id="AWL05620.1"/>
    </source>
</evidence>